<dbReference type="InterPro" id="IPR029061">
    <property type="entry name" value="THDP-binding"/>
</dbReference>
<dbReference type="RefSeq" id="WP_342589449.1">
    <property type="nucleotide sequence ID" value="NZ_JAGGLG010000012.1"/>
</dbReference>
<keyword evidence="1" id="KW-0670">Pyruvate</keyword>
<dbReference type="InterPro" id="IPR050722">
    <property type="entry name" value="Pyruvate:ferred/Flavod_OxRd"/>
</dbReference>
<accession>A0ABS4JS22</accession>
<proteinExistence type="predicted"/>
<keyword evidence="2" id="KW-1185">Reference proteome</keyword>
<dbReference type="PANTHER" id="PTHR32154:SF0">
    <property type="entry name" value="PYRUVATE-FLAVODOXIN OXIDOREDUCTASE-RELATED"/>
    <property type="match status" value="1"/>
</dbReference>
<reference evidence="1 2" key="1">
    <citation type="submission" date="2021-03" db="EMBL/GenBank/DDBJ databases">
        <title>Genomic Encyclopedia of Type Strains, Phase IV (KMG-IV): sequencing the most valuable type-strain genomes for metagenomic binning, comparative biology and taxonomic classification.</title>
        <authorList>
            <person name="Goeker M."/>
        </authorList>
    </citation>
    <scope>NUCLEOTIDE SEQUENCE [LARGE SCALE GENOMIC DNA]</scope>
    <source>
        <strain evidence="1 2">DSM 27138</strain>
    </source>
</reference>
<dbReference type="Proteomes" id="UP001519289">
    <property type="component" value="Unassembled WGS sequence"/>
</dbReference>
<name>A0ABS4JS22_9FIRM</name>
<gene>
    <name evidence="1" type="ORF">J2Z79_001740</name>
</gene>
<evidence type="ECO:0000313" key="2">
    <source>
        <dbReference type="Proteomes" id="UP001519289"/>
    </source>
</evidence>
<dbReference type="SUPFAM" id="SSF52518">
    <property type="entry name" value="Thiamin diphosphate-binding fold (THDP-binding)"/>
    <property type="match status" value="1"/>
</dbReference>
<dbReference type="Gene3D" id="3.40.50.970">
    <property type="match status" value="1"/>
</dbReference>
<dbReference type="PANTHER" id="PTHR32154">
    <property type="entry name" value="PYRUVATE-FLAVODOXIN OXIDOREDUCTASE-RELATED"/>
    <property type="match status" value="1"/>
</dbReference>
<sequence>MAQVALGYNDAQVLRAFREAESYDGPSLIIAYSHCIAHGIDMAKGLNQQKLAVESGHWPVYRYDPRLAAEGKNPFQLDCPAPKVPLEQYVYNETRYAQLRKSNPAAAEELLRQGQADVEARWRRYEQLAKMEVASAD</sequence>
<evidence type="ECO:0000313" key="1">
    <source>
        <dbReference type="EMBL" id="MBP2018332.1"/>
    </source>
</evidence>
<protein>
    <submittedName>
        <fullName evidence="1">Pyruvate/2-oxoacid:ferredoxin oxidoreductase beta subunit</fullName>
    </submittedName>
</protein>
<comment type="caution">
    <text evidence="1">The sequence shown here is derived from an EMBL/GenBank/DDBJ whole genome shotgun (WGS) entry which is preliminary data.</text>
</comment>
<dbReference type="EMBL" id="JAGGLG010000012">
    <property type="protein sequence ID" value="MBP2018332.1"/>
    <property type="molecule type" value="Genomic_DNA"/>
</dbReference>
<organism evidence="1 2">
    <name type="scientific">Symbiobacterium terraclitae</name>
    <dbReference type="NCBI Taxonomy" id="557451"/>
    <lineage>
        <taxon>Bacteria</taxon>
        <taxon>Bacillati</taxon>
        <taxon>Bacillota</taxon>
        <taxon>Clostridia</taxon>
        <taxon>Eubacteriales</taxon>
        <taxon>Symbiobacteriaceae</taxon>
        <taxon>Symbiobacterium</taxon>
    </lineage>
</organism>